<dbReference type="Pfam" id="PF14368">
    <property type="entry name" value="LTP_2"/>
    <property type="match status" value="1"/>
</dbReference>
<evidence type="ECO:0000313" key="6">
    <source>
        <dbReference type="EMBL" id="KAH7537721.1"/>
    </source>
</evidence>
<keyword evidence="4" id="KW-0812">Transmembrane</keyword>
<feature type="domain" description="Bifunctional inhibitor/plant lipid transfer protein/seed storage helical" evidence="5">
    <location>
        <begin position="24"/>
        <end position="97"/>
    </location>
</feature>
<evidence type="ECO:0000313" key="7">
    <source>
        <dbReference type="Proteomes" id="UP000813462"/>
    </source>
</evidence>
<feature type="transmembrane region" description="Helical" evidence="4">
    <location>
        <begin position="12"/>
        <end position="29"/>
    </location>
</feature>
<evidence type="ECO:0000259" key="5">
    <source>
        <dbReference type="Pfam" id="PF14368"/>
    </source>
</evidence>
<dbReference type="GO" id="GO:0008289">
    <property type="term" value="F:lipid binding"/>
    <property type="evidence" value="ECO:0007669"/>
    <property type="project" value="UniProtKB-KW"/>
</dbReference>
<keyword evidence="4" id="KW-0472">Membrane</keyword>
<keyword evidence="4" id="KW-1133">Transmembrane helix</keyword>
<dbReference type="EMBL" id="JAEACU010000003">
    <property type="protein sequence ID" value="KAH7537721.1"/>
    <property type="molecule type" value="Genomic_DNA"/>
</dbReference>
<comment type="caution">
    <text evidence="6">The sequence shown here is derived from an EMBL/GenBank/DDBJ whole genome shotgun (WGS) entry which is preliminary data.</text>
</comment>
<evidence type="ECO:0000256" key="1">
    <source>
        <dbReference type="ARBA" id="ARBA00003211"/>
    </source>
</evidence>
<dbReference type="InterPro" id="IPR016140">
    <property type="entry name" value="Bifunc_inhib/LTP/seed_store"/>
</dbReference>
<keyword evidence="2" id="KW-0813">Transport</keyword>
<accession>A0A978VQ96</accession>
<protein>
    <recommendedName>
        <fullName evidence="5">Bifunctional inhibitor/plant lipid transfer protein/seed storage helical domain-containing protein</fullName>
    </recommendedName>
</protein>
<dbReference type="Proteomes" id="UP000813462">
    <property type="component" value="Unassembled WGS sequence"/>
</dbReference>
<keyword evidence="3" id="KW-0446">Lipid-binding</keyword>
<evidence type="ECO:0000256" key="4">
    <source>
        <dbReference type="SAM" id="Phobius"/>
    </source>
</evidence>
<dbReference type="AlphaFoldDB" id="A0A978VQ96"/>
<dbReference type="Gene3D" id="1.10.110.10">
    <property type="entry name" value="Plant lipid-transfer and hydrophobic proteins"/>
    <property type="match status" value="1"/>
</dbReference>
<reference evidence="6" key="1">
    <citation type="journal article" date="2021" name="Front. Plant Sci.">
        <title>Chromosome-Scale Genome Assembly for Chinese Sour Jujube and Insights Into Its Genome Evolution and Domestication Signature.</title>
        <authorList>
            <person name="Shen L.-Y."/>
            <person name="Luo H."/>
            <person name="Wang X.-L."/>
            <person name="Wang X.-M."/>
            <person name="Qiu X.-J."/>
            <person name="Liu H."/>
            <person name="Zhou S.-S."/>
            <person name="Jia K.-H."/>
            <person name="Nie S."/>
            <person name="Bao Y.-T."/>
            <person name="Zhang R.-G."/>
            <person name="Yun Q.-Z."/>
            <person name="Chai Y.-H."/>
            <person name="Lu J.-Y."/>
            <person name="Li Y."/>
            <person name="Zhao S.-W."/>
            <person name="Mao J.-F."/>
            <person name="Jia S.-G."/>
            <person name="Mao Y.-M."/>
        </authorList>
    </citation>
    <scope>NUCLEOTIDE SEQUENCE</scope>
    <source>
        <strain evidence="6">AT0</strain>
        <tissue evidence="6">Leaf</tissue>
    </source>
</reference>
<proteinExistence type="predicted"/>
<organism evidence="6 7">
    <name type="scientific">Ziziphus jujuba var. spinosa</name>
    <dbReference type="NCBI Taxonomy" id="714518"/>
    <lineage>
        <taxon>Eukaryota</taxon>
        <taxon>Viridiplantae</taxon>
        <taxon>Streptophyta</taxon>
        <taxon>Embryophyta</taxon>
        <taxon>Tracheophyta</taxon>
        <taxon>Spermatophyta</taxon>
        <taxon>Magnoliopsida</taxon>
        <taxon>eudicotyledons</taxon>
        <taxon>Gunneridae</taxon>
        <taxon>Pentapetalae</taxon>
        <taxon>rosids</taxon>
        <taxon>fabids</taxon>
        <taxon>Rosales</taxon>
        <taxon>Rhamnaceae</taxon>
        <taxon>Paliureae</taxon>
        <taxon>Ziziphus</taxon>
    </lineage>
</organism>
<evidence type="ECO:0000256" key="2">
    <source>
        <dbReference type="ARBA" id="ARBA00022448"/>
    </source>
</evidence>
<evidence type="ECO:0000256" key="3">
    <source>
        <dbReference type="ARBA" id="ARBA00023121"/>
    </source>
</evidence>
<name>A0A978VQ96_ZIZJJ</name>
<dbReference type="PANTHER" id="PTHR33286:SF7">
    <property type="entry name" value="BIFUNCTIONAL INHIBITOR_PLANT LIPID TRANSFER PROTEIN_SEED STORAGE HELICAL DOMAIN-CONTAINING PROTEIN"/>
    <property type="match status" value="1"/>
</dbReference>
<sequence length="212" mass="23533">MERAGGSFAGKLMVVVIMVLVVFVGVWEMRTVNGDTSPSQCKQEKDLLVKECKAVIFGSNPSPSCCQRVRVTHVECVCPLVTPKLANLINVQRTIDVQFLTTSNVASMLHGETFFSDKHKAMFFPTASIAYAHSPIRTDLPFNADVSDPTSVHLIPSSLIDLSSERTHHHNCWFEQNLPSDVICRFLTLGFIQCSKYEKKGSGLSIDDQRDV</sequence>
<dbReference type="InterPro" id="IPR036312">
    <property type="entry name" value="Bifun_inhib/LTP/seed_sf"/>
</dbReference>
<dbReference type="PANTHER" id="PTHR33286">
    <property type="entry name" value="BIFUNCTIONAL INHIBITOR/LIPID-TRANSFER PROTEIN/SEED STORAGE 2S ALBUMIN SUPERFAMILY PROTEIN"/>
    <property type="match status" value="1"/>
</dbReference>
<comment type="function">
    <text evidence="1">Plant non-specific lipid-transfer proteins transfer phospholipids as well as galactolipids across membranes. May play a role in wax or cutin deposition in the cell walls of expanding epidermal cells and certain secretory tissues.</text>
</comment>
<gene>
    <name evidence="6" type="ORF">FEM48_Zijuj03G0123000</name>
</gene>